<organism evidence="1 2">
    <name type="scientific">Rhodococcus qingshengii</name>
    <dbReference type="NCBI Taxonomy" id="334542"/>
    <lineage>
        <taxon>Bacteria</taxon>
        <taxon>Bacillati</taxon>
        <taxon>Actinomycetota</taxon>
        <taxon>Actinomycetes</taxon>
        <taxon>Mycobacteriales</taxon>
        <taxon>Nocardiaceae</taxon>
        <taxon>Rhodococcus</taxon>
        <taxon>Rhodococcus erythropolis group</taxon>
    </lineage>
</organism>
<dbReference type="Proteomes" id="UP001217325">
    <property type="component" value="Unassembled WGS sequence"/>
</dbReference>
<gene>
    <name evidence="1" type="ORF">PXH69_30460</name>
</gene>
<reference evidence="1" key="1">
    <citation type="submission" date="2023-02" db="EMBL/GenBank/DDBJ databases">
        <title>A novel hydrolase synthesized by Rhodococcus erythropolis HQ is responsible for the detoxification of Zearalenone.</title>
        <authorList>
            <person name="Hu J."/>
            <person name="Xu J."/>
        </authorList>
    </citation>
    <scope>NUCLEOTIDE SEQUENCE</scope>
    <source>
        <strain evidence="1">HQ</strain>
    </source>
</reference>
<dbReference type="RefSeq" id="WP_275232827.1">
    <property type="nucleotide sequence ID" value="NZ_JARDXE010000026.1"/>
</dbReference>
<evidence type="ECO:0000313" key="2">
    <source>
        <dbReference type="Proteomes" id="UP001217325"/>
    </source>
</evidence>
<dbReference type="AlphaFoldDB" id="A0AAW6LTU0"/>
<dbReference type="EMBL" id="JARDXE010000026">
    <property type="protein sequence ID" value="MDE8649303.1"/>
    <property type="molecule type" value="Genomic_DNA"/>
</dbReference>
<evidence type="ECO:0000313" key="1">
    <source>
        <dbReference type="EMBL" id="MDE8649303.1"/>
    </source>
</evidence>
<accession>A0AAW6LTU0</accession>
<comment type="caution">
    <text evidence="1">The sequence shown here is derived from an EMBL/GenBank/DDBJ whole genome shotgun (WGS) entry which is preliminary data.</text>
</comment>
<name>A0AAW6LTU0_RHOSG</name>
<proteinExistence type="predicted"/>
<sequence length="129" mass="14361">MSSSVFEDPKVHLVEHNSSGTYELFRDAEQARKFSKSLPGSSVRELVVRDSHSPRTVTFERRVRISDGVIVLDRWDEEVSFQAVDSDVPGGVDVESYESSNGDWNVVGIGLDISEVRRAVDTAVRPHVS</sequence>
<protein>
    <submittedName>
        <fullName evidence="1">Uncharacterized protein</fullName>
    </submittedName>
</protein>